<keyword evidence="5 8" id="KW-1133">Transmembrane helix</keyword>
<evidence type="ECO:0000256" key="7">
    <source>
        <dbReference type="RuleBase" id="RU000320"/>
    </source>
</evidence>
<evidence type="ECO:0000259" key="9">
    <source>
        <dbReference type="Pfam" id="PF00361"/>
    </source>
</evidence>
<evidence type="ECO:0000259" key="10">
    <source>
        <dbReference type="Pfam" id="PF00662"/>
    </source>
</evidence>
<evidence type="ECO:0000313" key="12">
    <source>
        <dbReference type="Proteomes" id="UP001254165"/>
    </source>
</evidence>
<feature type="transmembrane region" description="Helical" evidence="8">
    <location>
        <begin position="71"/>
        <end position="96"/>
    </location>
</feature>
<dbReference type="NCBIfam" id="NF009306">
    <property type="entry name" value="PRK12663.1"/>
    <property type="match status" value="1"/>
</dbReference>
<dbReference type="InterPro" id="IPR003918">
    <property type="entry name" value="NADH_UbQ_OxRdtase"/>
</dbReference>
<evidence type="ECO:0000256" key="3">
    <source>
        <dbReference type="ARBA" id="ARBA00022475"/>
    </source>
</evidence>
<keyword evidence="4 7" id="KW-0812">Transmembrane</keyword>
<name>A0ABU3NLP7_9CHLR</name>
<comment type="subcellular location">
    <subcellularLocation>
        <location evidence="1">Cell membrane</location>
        <topology evidence="1">Multi-pass membrane protein</topology>
    </subcellularLocation>
    <subcellularLocation>
        <location evidence="7">Membrane</location>
        <topology evidence="7">Multi-pass membrane protein</topology>
    </subcellularLocation>
</comment>
<feature type="domain" description="NADH-Ubiquinone oxidoreductase (complex I) chain 5 N-terminal" evidence="10">
    <location>
        <begin position="71"/>
        <end position="103"/>
    </location>
</feature>
<comment type="caution">
    <text evidence="11">The sequence shown here is derived from an EMBL/GenBank/DDBJ whole genome shotgun (WGS) entry which is preliminary data.</text>
</comment>
<dbReference type="RefSeq" id="WP_315624435.1">
    <property type="nucleotide sequence ID" value="NZ_JAUHMF010000001.1"/>
</dbReference>
<dbReference type="Pfam" id="PF00361">
    <property type="entry name" value="Proton_antipo_M"/>
    <property type="match status" value="1"/>
</dbReference>
<feature type="transmembrane region" description="Helical" evidence="8">
    <location>
        <begin position="404"/>
        <end position="423"/>
    </location>
</feature>
<feature type="transmembrane region" description="Helical" evidence="8">
    <location>
        <begin position="108"/>
        <end position="127"/>
    </location>
</feature>
<evidence type="ECO:0000256" key="6">
    <source>
        <dbReference type="ARBA" id="ARBA00023136"/>
    </source>
</evidence>
<feature type="transmembrane region" description="Helical" evidence="8">
    <location>
        <begin position="242"/>
        <end position="267"/>
    </location>
</feature>
<feature type="transmembrane region" description="Helical" evidence="8">
    <location>
        <begin position="300"/>
        <end position="320"/>
    </location>
</feature>
<dbReference type="InterPro" id="IPR001516">
    <property type="entry name" value="Proton_antipo_N"/>
</dbReference>
<evidence type="ECO:0000256" key="2">
    <source>
        <dbReference type="ARBA" id="ARBA00005346"/>
    </source>
</evidence>
<gene>
    <name evidence="11" type="ORF">QYE77_05830</name>
</gene>
<keyword evidence="3" id="KW-1003">Cell membrane</keyword>
<evidence type="ECO:0000256" key="1">
    <source>
        <dbReference type="ARBA" id="ARBA00004651"/>
    </source>
</evidence>
<comment type="similarity">
    <text evidence="2">Belongs to the CPA3 antiporters (TC 2.A.63) subunit D family.</text>
</comment>
<dbReference type="PRINTS" id="PR01437">
    <property type="entry name" value="NUOXDRDTASE4"/>
</dbReference>
<evidence type="ECO:0000313" key="11">
    <source>
        <dbReference type="EMBL" id="MDT8897780.1"/>
    </source>
</evidence>
<evidence type="ECO:0000256" key="8">
    <source>
        <dbReference type="SAM" id="Phobius"/>
    </source>
</evidence>
<feature type="transmembrane region" description="Helical" evidence="8">
    <location>
        <begin position="326"/>
        <end position="345"/>
    </location>
</feature>
<keyword evidence="6 8" id="KW-0472">Membrane</keyword>
<feature type="transmembrane region" description="Helical" evidence="8">
    <location>
        <begin position="273"/>
        <end position="293"/>
    </location>
</feature>
<protein>
    <submittedName>
        <fullName evidence="11">Na+/H+ antiporter subunit D</fullName>
    </submittedName>
</protein>
<dbReference type="InterPro" id="IPR001750">
    <property type="entry name" value="ND/Mrp_TM"/>
</dbReference>
<dbReference type="PANTHER" id="PTHR42703:SF1">
    <property type="entry name" value="NA(+)_H(+) ANTIPORTER SUBUNIT D1"/>
    <property type="match status" value="1"/>
</dbReference>
<evidence type="ECO:0000256" key="4">
    <source>
        <dbReference type="ARBA" id="ARBA00022692"/>
    </source>
</evidence>
<organism evidence="11 12">
    <name type="scientific">Thermanaerothrix solaris</name>
    <dbReference type="NCBI Taxonomy" id="3058434"/>
    <lineage>
        <taxon>Bacteria</taxon>
        <taxon>Bacillati</taxon>
        <taxon>Chloroflexota</taxon>
        <taxon>Anaerolineae</taxon>
        <taxon>Anaerolineales</taxon>
        <taxon>Anaerolineaceae</taxon>
        <taxon>Thermanaerothrix</taxon>
    </lineage>
</organism>
<accession>A0ABU3NLP7</accession>
<feature type="transmembrane region" description="Helical" evidence="8">
    <location>
        <begin position="164"/>
        <end position="185"/>
    </location>
</feature>
<keyword evidence="12" id="KW-1185">Reference proteome</keyword>
<feature type="transmembrane region" description="Helical" evidence="8">
    <location>
        <begin position="450"/>
        <end position="470"/>
    </location>
</feature>
<feature type="transmembrane region" description="Helical" evidence="8">
    <location>
        <begin position="6"/>
        <end position="25"/>
    </location>
</feature>
<feature type="transmembrane region" description="Helical" evidence="8">
    <location>
        <begin position="133"/>
        <end position="152"/>
    </location>
</feature>
<evidence type="ECO:0000256" key="5">
    <source>
        <dbReference type="ARBA" id="ARBA00022989"/>
    </source>
</evidence>
<feature type="transmembrane region" description="Helical" evidence="8">
    <location>
        <begin position="32"/>
        <end position="51"/>
    </location>
</feature>
<sequence>MADYLVLSPLVLPLFLAILTLLAWHKLVWQRVIAVSGSALLLGCGLALLGLVEREGIQVVQVGNWPPPYGISLVVDRLSALMVTVASGLALLIAIFSLGSMDEARLRFGFYPLFFVLLMGVCGAFITGDIFNLYVWFEVMLMASFVLIALGGERAQLEGALKYVILNLLSSALFLTATAVLYSLTGTLNMADLSIRLRATIAPDLVTTVAVMYMVAFSIKAAVFPLFFWLPASYHTPPVTVTALFSGLLTKVGVYALVRVFTLLFLADVAFTHTLLLVLGGLTMVTGVLGAAAQYDIRRLLSFHIISQIGYLLMGLGLFSQSSLAATLYFMVHVIMAKAVLFLVAEVMYRLGGTFDLRHLGGLYRAYPWLALGFLMPALSLAGIPPLSGFFGKLALVQAGLAQGQGVIVGVSLGVSLLTLFSMTKIWQEAFWKPAESALRPLSGSWGQRFALIAPIVVMGLITIGLGLWAEPLYAFALRAAAQLLDPGTYVAAVMGGMP</sequence>
<proteinExistence type="inferred from homology"/>
<dbReference type="Pfam" id="PF00662">
    <property type="entry name" value="Proton_antipo_N"/>
    <property type="match status" value="1"/>
</dbReference>
<dbReference type="EMBL" id="JAUHMF010000001">
    <property type="protein sequence ID" value="MDT8897780.1"/>
    <property type="molecule type" value="Genomic_DNA"/>
</dbReference>
<dbReference type="InterPro" id="IPR050586">
    <property type="entry name" value="CPA3_Na-H_Antiporter_D"/>
</dbReference>
<dbReference type="Proteomes" id="UP001254165">
    <property type="component" value="Unassembled WGS sequence"/>
</dbReference>
<feature type="transmembrane region" description="Helical" evidence="8">
    <location>
        <begin position="366"/>
        <end position="384"/>
    </location>
</feature>
<feature type="transmembrane region" description="Helical" evidence="8">
    <location>
        <begin position="205"/>
        <end position="230"/>
    </location>
</feature>
<feature type="domain" description="NADH:quinone oxidoreductase/Mrp antiporter transmembrane" evidence="9">
    <location>
        <begin position="129"/>
        <end position="419"/>
    </location>
</feature>
<dbReference type="PANTHER" id="PTHR42703">
    <property type="entry name" value="NADH DEHYDROGENASE"/>
    <property type="match status" value="1"/>
</dbReference>
<reference evidence="11 12" key="1">
    <citation type="submission" date="2023-07" db="EMBL/GenBank/DDBJ databases">
        <title>Novel species of Thermanaerothrix with wide hydrolytic capabilities.</title>
        <authorList>
            <person name="Zayulina K.S."/>
            <person name="Podosokorskaya O.A."/>
            <person name="Elcheninov A.G."/>
        </authorList>
    </citation>
    <scope>NUCLEOTIDE SEQUENCE [LARGE SCALE GENOMIC DNA]</scope>
    <source>
        <strain evidence="11 12">4228-RoL</strain>
    </source>
</reference>